<proteinExistence type="predicted"/>
<protein>
    <submittedName>
        <fullName evidence="1">Uncharacterized protein</fullName>
    </submittedName>
</protein>
<name>A0A2A3EU30_APICC</name>
<dbReference type="AlphaFoldDB" id="A0A2A3EU30"/>
<reference evidence="1 2" key="1">
    <citation type="submission" date="2014-07" db="EMBL/GenBank/DDBJ databases">
        <title>Genomic and transcriptomic analysis on Apis cerana provide comprehensive insights into honey bee biology.</title>
        <authorList>
            <person name="Diao Q."/>
            <person name="Sun L."/>
            <person name="Zheng H."/>
            <person name="Zheng H."/>
            <person name="Xu S."/>
            <person name="Wang S."/>
            <person name="Zeng Z."/>
            <person name="Hu F."/>
            <person name="Su S."/>
            <person name="Wu J."/>
        </authorList>
    </citation>
    <scope>NUCLEOTIDE SEQUENCE [LARGE SCALE GENOMIC DNA]</scope>
    <source>
        <tissue evidence="1">Pupae without intestine</tissue>
    </source>
</reference>
<gene>
    <name evidence="1" type="ORF">APICC_02381</name>
</gene>
<evidence type="ECO:0000313" key="2">
    <source>
        <dbReference type="Proteomes" id="UP000242457"/>
    </source>
</evidence>
<organism evidence="1 2">
    <name type="scientific">Apis cerana cerana</name>
    <name type="common">Oriental honeybee</name>
    <dbReference type="NCBI Taxonomy" id="94128"/>
    <lineage>
        <taxon>Eukaryota</taxon>
        <taxon>Metazoa</taxon>
        <taxon>Ecdysozoa</taxon>
        <taxon>Arthropoda</taxon>
        <taxon>Hexapoda</taxon>
        <taxon>Insecta</taxon>
        <taxon>Pterygota</taxon>
        <taxon>Neoptera</taxon>
        <taxon>Endopterygota</taxon>
        <taxon>Hymenoptera</taxon>
        <taxon>Apocrita</taxon>
        <taxon>Aculeata</taxon>
        <taxon>Apoidea</taxon>
        <taxon>Anthophila</taxon>
        <taxon>Apidae</taxon>
        <taxon>Apis</taxon>
    </lineage>
</organism>
<dbReference type="Proteomes" id="UP000242457">
    <property type="component" value="Unassembled WGS sequence"/>
</dbReference>
<accession>A0A2A3EU30</accession>
<sequence length="166" mass="19228">MDMHTTYTSILPLMQFKPFIKILEEDFRFEEMVLNIMMTKNKIKLTRERKSSKIKKQDNKKIKRRRKIRMQDNNSLKYVGENMVFRNIVDVSCGLLVRSCVSITLEKRITSSKGKPSGLLMARCTPVEVSEQNVKILNLESLITSITELTNNSILVIIAIFLTNLD</sequence>
<evidence type="ECO:0000313" key="1">
    <source>
        <dbReference type="EMBL" id="PBC34649.1"/>
    </source>
</evidence>
<keyword evidence="2" id="KW-1185">Reference proteome</keyword>
<dbReference type="EMBL" id="KZ288189">
    <property type="protein sequence ID" value="PBC34649.1"/>
    <property type="molecule type" value="Genomic_DNA"/>
</dbReference>